<evidence type="ECO:0000313" key="11">
    <source>
        <dbReference type="Proteomes" id="UP000011650"/>
    </source>
</evidence>
<keyword evidence="4 6" id="KW-0479">Metal-binding</keyword>
<dbReference type="EMBL" id="AOJG01000041">
    <property type="protein sequence ID" value="EMA57065.1"/>
    <property type="molecule type" value="Genomic_DNA"/>
</dbReference>
<feature type="binding site" evidence="6">
    <location>
        <position position="57"/>
    </location>
    <ligand>
        <name>Mn(2+)</name>
        <dbReference type="ChEBI" id="CHEBI:29035"/>
    </ligand>
</feature>
<protein>
    <recommendedName>
        <fullName evidence="3 7">Superoxide dismutase</fullName>
        <ecNumber evidence="3 7">1.15.1.1</ecNumber>
    </recommendedName>
</protein>
<dbReference type="SUPFAM" id="SSF46609">
    <property type="entry name" value="Fe,Mn superoxide dismutase (SOD), N-terminal domain"/>
    <property type="match status" value="3"/>
</dbReference>
<gene>
    <name evidence="10" type="ORF">C469_15073</name>
</gene>
<dbReference type="Gene3D" id="1.10.287.990">
    <property type="entry name" value="Fe,Mn superoxide dismutase (SOD) domain"/>
    <property type="match status" value="1"/>
</dbReference>
<evidence type="ECO:0000256" key="2">
    <source>
        <dbReference type="ARBA" id="ARBA00008714"/>
    </source>
</evidence>
<evidence type="ECO:0000256" key="1">
    <source>
        <dbReference type="ARBA" id="ARBA00001936"/>
    </source>
</evidence>
<dbReference type="InterPro" id="IPR019831">
    <property type="entry name" value="Mn/Fe_SOD_N"/>
</dbReference>
<dbReference type="Pfam" id="PF02777">
    <property type="entry name" value="Sod_Fe_C"/>
    <property type="match status" value="1"/>
</dbReference>
<evidence type="ECO:0000256" key="7">
    <source>
        <dbReference type="RuleBase" id="RU000414"/>
    </source>
</evidence>
<evidence type="ECO:0000313" key="10">
    <source>
        <dbReference type="EMBL" id="EMA57065.1"/>
    </source>
</evidence>
<sequence>MSYELDPLPYEYDALEPHISEQVLEWHHDTMSYELDPLPYEYDALEPHISEQVLEWHHDTHHQGYVNGWNAAEETLEENRESGDFSSSGGALRNVTHNSSGHILHDLFWQNMSPEGGEEPEGRNVTHNSSGHILHDLFWQNMSPEGGEEPEGALADRIAEDFGSYEAWKGEFEAAASAASGWALLVYDTFSNQLRNVVVDKHDQGAIWGGHPILALGEFVDNFFEVVDWSEPATRYEQAVELFE</sequence>
<dbReference type="InterPro" id="IPR050265">
    <property type="entry name" value="Fe/Mn_Superoxide_Dismutase"/>
</dbReference>
<dbReference type="STRING" id="1227482.C469_15073"/>
<feature type="binding site" evidence="6">
    <location>
        <position position="135"/>
    </location>
    <ligand>
        <name>Mn(2+)</name>
        <dbReference type="ChEBI" id="CHEBI:29035"/>
    </ligand>
</feature>
<comment type="similarity">
    <text evidence="2 7">Belongs to the iron/manganese superoxide dismutase family.</text>
</comment>
<dbReference type="GO" id="GO:0004784">
    <property type="term" value="F:superoxide dismutase activity"/>
    <property type="evidence" value="ECO:0007669"/>
    <property type="project" value="UniProtKB-EC"/>
</dbReference>
<dbReference type="PANTHER" id="PTHR11404">
    <property type="entry name" value="SUPEROXIDE DISMUTASE 2"/>
    <property type="match status" value="1"/>
</dbReference>
<dbReference type="OrthoDB" id="32917at2157"/>
<evidence type="ECO:0000259" key="9">
    <source>
        <dbReference type="Pfam" id="PF02777"/>
    </source>
</evidence>
<dbReference type="GO" id="GO:0046872">
    <property type="term" value="F:metal ion binding"/>
    <property type="evidence" value="ECO:0007669"/>
    <property type="project" value="UniProtKB-KW"/>
</dbReference>
<organism evidence="10 11">
    <name type="scientific">Halorubrum lipolyticum DSM 21995</name>
    <dbReference type="NCBI Taxonomy" id="1227482"/>
    <lineage>
        <taxon>Archaea</taxon>
        <taxon>Methanobacteriati</taxon>
        <taxon>Methanobacteriota</taxon>
        <taxon>Stenosarchaea group</taxon>
        <taxon>Halobacteria</taxon>
        <taxon>Halobacteriales</taxon>
        <taxon>Haloferacaceae</taxon>
        <taxon>Halorubrum</taxon>
    </lineage>
</organism>
<feature type="domain" description="Manganese/iron superoxide dismutase N-terminal" evidence="8">
    <location>
        <begin position="2"/>
        <end position="29"/>
    </location>
</feature>
<dbReference type="InterPro" id="IPR036324">
    <property type="entry name" value="Mn/Fe_SOD_N_sf"/>
</dbReference>
<proteinExistence type="inferred from homology"/>
<dbReference type="EC" id="1.15.1.1" evidence="3 7"/>
<dbReference type="PANTHER" id="PTHR11404:SF6">
    <property type="entry name" value="SUPEROXIDE DISMUTASE [MN], MITOCHONDRIAL"/>
    <property type="match status" value="1"/>
</dbReference>
<evidence type="ECO:0000256" key="3">
    <source>
        <dbReference type="ARBA" id="ARBA00012682"/>
    </source>
</evidence>
<dbReference type="RefSeq" id="WP_008008060.1">
    <property type="nucleotide sequence ID" value="NZ_AOJG01000041.1"/>
</dbReference>
<dbReference type="PRINTS" id="PR01703">
    <property type="entry name" value="MNSODISMTASE"/>
</dbReference>
<keyword evidence="11" id="KW-1185">Reference proteome</keyword>
<evidence type="ECO:0000259" key="8">
    <source>
        <dbReference type="Pfam" id="PF00081"/>
    </source>
</evidence>
<evidence type="ECO:0000256" key="4">
    <source>
        <dbReference type="ARBA" id="ARBA00022723"/>
    </source>
</evidence>
<dbReference type="AlphaFoldDB" id="M0NK75"/>
<reference evidence="10 11" key="1">
    <citation type="journal article" date="2014" name="PLoS Genet.">
        <title>Phylogenetically driven sequencing of extremely halophilic archaea reveals strategies for static and dynamic osmo-response.</title>
        <authorList>
            <person name="Becker E.A."/>
            <person name="Seitzer P.M."/>
            <person name="Tritt A."/>
            <person name="Larsen D."/>
            <person name="Krusor M."/>
            <person name="Yao A.I."/>
            <person name="Wu D."/>
            <person name="Madern D."/>
            <person name="Eisen J.A."/>
            <person name="Darling A.E."/>
            <person name="Facciotti M.T."/>
        </authorList>
    </citation>
    <scope>NUCLEOTIDE SEQUENCE [LARGE SCALE GENOMIC DNA]</scope>
    <source>
        <strain evidence="10 11">DSM 21995</strain>
    </source>
</reference>
<keyword evidence="5 7" id="KW-0560">Oxidoreductase</keyword>
<evidence type="ECO:0000256" key="6">
    <source>
        <dbReference type="PIRSR" id="PIRSR000349-1"/>
    </source>
</evidence>
<dbReference type="SUPFAM" id="SSF54719">
    <property type="entry name" value="Fe,Mn superoxide dismutase (SOD), C-terminal domain"/>
    <property type="match status" value="1"/>
</dbReference>
<dbReference type="Proteomes" id="UP000011650">
    <property type="component" value="Unassembled WGS sequence"/>
</dbReference>
<dbReference type="InterPro" id="IPR019832">
    <property type="entry name" value="Mn/Fe_SOD_C"/>
</dbReference>
<dbReference type="Pfam" id="PF00081">
    <property type="entry name" value="Sod_Fe_N"/>
    <property type="match status" value="2"/>
</dbReference>
<feature type="domain" description="Manganese/iron superoxide dismutase C-terminal" evidence="9">
    <location>
        <begin position="150"/>
        <end position="216"/>
    </location>
</feature>
<comment type="cofactor">
    <cofactor evidence="1">
        <name>Mn(2+)</name>
        <dbReference type="ChEBI" id="CHEBI:29035"/>
    </cofactor>
</comment>
<dbReference type="PATRIC" id="fig|1227482.3.peg.3043"/>
<dbReference type="InterPro" id="IPR001189">
    <property type="entry name" value="Mn/Fe_SOD"/>
</dbReference>
<dbReference type="InterPro" id="IPR036314">
    <property type="entry name" value="SOD_C_sf"/>
</dbReference>
<dbReference type="PIRSF" id="PIRSF000349">
    <property type="entry name" value="SODismutase"/>
    <property type="match status" value="1"/>
</dbReference>
<comment type="catalytic activity">
    <reaction evidence="7">
        <text>2 superoxide + 2 H(+) = H2O2 + O2</text>
        <dbReference type="Rhea" id="RHEA:20696"/>
        <dbReference type="ChEBI" id="CHEBI:15378"/>
        <dbReference type="ChEBI" id="CHEBI:15379"/>
        <dbReference type="ChEBI" id="CHEBI:16240"/>
        <dbReference type="ChEBI" id="CHEBI:18421"/>
        <dbReference type="EC" id="1.15.1.1"/>
    </reaction>
</comment>
<feature type="domain" description="Manganese/iron superoxide dismutase N-terminal" evidence="8">
    <location>
        <begin position="32"/>
        <end position="113"/>
    </location>
</feature>
<dbReference type="Gene3D" id="3.55.40.20">
    <property type="entry name" value="Iron/manganese superoxide dismutase, C-terminal domain"/>
    <property type="match status" value="1"/>
</dbReference>
<accession>M0NK75</accession>
<comment type="function">
    <text evidence="7">Destroys radicals which are normally produced within the cells and which are toxic to biological systems.</text>
</comment>
<comment type="caution">
    <text evidence="10">The sequence shown here is derived from an EMBL/GenBank/DDBJ whole genome shotgun (WGS) entry which is preliminary data.</text>
</comment>
<evidence type="ECO:0000256" key="5">
    <source>
        <dbReference type="ARBA" id="ARBA00023002"/>
    </source>
</evidence>
<name>M0NK75_9EURY</name>